<name>A0A2J0MIY9_9BACT</name>
<feature type="transmembrane region" description="Helical" evidence="1">
    <location>
        <begin position="402"/>
        <end position="421"/>
    </location>
</feature>
<gene>
    <name evidence="2" type="ORF">COX93_02795</name>
</gene>
<keyword evidence="1" id="KW-1133">Transmembrane helix</keyword>
<feature type="non-terminal residue" evidence="2">
    <location>
        <position position="422"/>
    </location>
</feature>
<protein>
    <submittedName>
        <fullName evidence="2">Uncharacterized protein</fullName>
    </submittedName>
</protein>
<reference evidence="3" key="1">
    <citation type="submission" date="2017-09" db="EMBL/GenBank/DDBJ databases">
        <title>Depth-based differentiation of microbial function through sediment-hosted aquifers and enrichment of novel symbionts in the deep terrestrial subsurface.</title>
        <authorList>
            <person name="Probst A.J."/>
            <person name="Ladd B."/>
            <person name="Jarett J.K."/>
            <person name="Geller-Mcgrath D.E."/>
            <person name="Sieber C.M.K."/>
            <person name="Emerson J.B."/>
            <person name="Anantharaman K."/>
            <person name="Thomas B.C."/>
            <person name="Malmstrom R."/>
            <person name="Stieglmeier M."/>
            <person name="Klingl A."/>
            <person name="Woyke T."/>
            <person name="Ryan C.M."/>
            <person name="Banfield J.F."/>
        </authorList>
    </citation>
    <scope>NUCLEOTIDE SEQUENCE [LARGE SCALE GENOMIC DNA]</scope>
</reference>
<evidence type="ECO:0000256" key="1">
    <source>
        <dbReference type="SAM" id="Phobius"/>
    </source>
</evidence>
<sequence>MQKGWIKKGILLLIILAIFVAPVSLNIKINDKHLAVGMEINKVFAQTDPINITANSTAYKDYVVIGALIKNLPEIFDIIVRIYDKKPNISDPPEIKEFGGFIESKEKKEELNLEEVMSQSDPKKIESLKFSLSFKNLKDNTDYWVLIGVISHKDEKTTIAYKPIPFKTNTDGQGNTIIDDEPNTKIGTPKVESDFGCSIIPFKIGGCILAGLDFVWQASALIGRLAGHFLDFFVYYATNSSSYSNIFVEKAWSAVRDVANIFFIVALLYVAIKTILSLNVTDNKKLIGYVIIIALIINFSLFTTKVVIDGSNILAKIFYNNIVSKDATTTNADGTLKDSEAGTEGQKSISVGLIRLFNPQNIVMEAYKNVNLGLGYAIFIILLLIAITLYTAYIFFSVAILFVARVISLWISMIFSPLAFAS</sequence>
<feature type="transmembrane region" description="Helical" evidence="1">
    <location>
        <begin position="374"/>
        <end position="396"/>
    </location>
</feature>
<feature type="transmembrane region" description="Helical" evidence="1">
    <location>
        <begin position="286"/>
        <end position="308"/>
    </location>
</feature>
<keyword evidence="1" id="KW-0472">Membrane</keyword>
<comment type="caution">
    <text evidence="2">The sequence shown here is derived from an EMBL/GenBank/DDBJ whole genome shotgun (WGS) entry which is preliminary data.</text>
</comment>
<organism evidence="2 3">
    <name type="scientific">Candidatus Nomurabacteria bacterium CG_4_10_14_0_2_um_filter_30_12</name>
    <dbReference type="NCBI Taxonomy" id="1974727"/>
    <lineage>
        <taxon>Bacteria</taxon>
        <taxon>Candidatus Nomuraibacteriota</taxon>
    </lineage>
</organism>
<proteinExistence type="predicted"/>
<feature type="transmembrane region" description="Helical" evidence="1">
    <location>
        <begin position="258"/>
        <end position="280"/>
    </location>
</feature>
<dbReference type="EMBL" id="PFOY01000040">
    <property type="protein sequence ID" value="PIZ86922.1"/>
    <property type="molecule type" value="Genomic_DNA"/>
</dbReference>
<dbReference type="Proteomes" id="UP000228547">
    <property type="component" value="Unassembled WGS sequence"/>
</dbReference>
<keyword evidence="1" id="KW-0812">Transmembrane</keyword>
<accession>A0A2J0MIY9</accession>
<evidence type="ECO:0000313" key="2">
    <source>
        <dbReference type="EMBL" id="PIZ86922.1"/>
    </source>
</evidence>
<dbReference type="AlphaFoldDB" id="A0A2J0MIY9"/>
<evidence type="ECO:0000313" key="3">
    <source>
        <dbReference type="Proteomes" id="UP000228547"/>
    </source>
</evidence>